<sequence length="107" mass="12847">MHQHNRTAVERFPSHLGQPCTSDFIRLFWPIIFSTFRDCFTAPSQSHSSEQNMYHMLTWYHTFVSHRNDLIEGRTDTVYPRTIYGRTEIRGENDHGYQILQKRWTLT</sequence>
<reference evidence="1 2" key="2">
    <citation type="journal article" date="2021" name="Genomics">
        <title>High-quality reference genome for Clonorchis sinensis.</title>
        <authorList>
            <person name="Young N.D."/>
            <person name="Stroehlein A.J."/>
            <person name="Kinkar L."/>
            <person name="Wang T."/>
            <person name="Sohn W.M."/>
            <person name="Chang B.C.H."/>
            <person name="Kaur P."/>
            <person name="Weisz D."/>
            <person name="Dudchenko O."/>
            <person name="Aiden E.L."/>
            <person name="Korhonen P.K."/>
            <person name="Gasser R.B."/>
        </authorList>
    </citation>
    <scope>NUCLEOTIDE SEQUENCE [LARGE SCALE GENOMIC DNA]</scope>
    <source>
        <strain evidence="1">Cs-k2</strain>
    </source>
</reference>
<reference evidence="1 2" key="1">
    <citation type="journal article" date="2018" name="Biotechnol. Adv.">
        <title>Improved genomic resources and new bioinformatic workflow for the carcinogenic parasite Clonorchis sinensis: Biotechnological implications.</title>
        <authorList>
            <person name="Wang D."/>
            <person name="Korhonen P.K."/>
            <person name="Gasser R.B."/>
            <person name="Young N.D."/>
        </authorList>
    </citation>
    <scope>NUCLEOTIDE SEQUENCE [LARGE SCALE GENOMIC DNA]</scope>
    <source>
        <strain evidence="1">Cs-k2</strain>
    </source>
</reference>
<protein>
    <submittedName>
        <fullName evidence="1">Uncharacterized protein</fullName>
    </submittedName>
</protein>
<dbReference type="Proteomes" id="UP000286415">
    <property type="component" value="Unassembled WGS sequence"/>
</dbReference>
<proteinExistence type="predicted"/>
<feature type="non-terminal residue" evidence="1">
    <location>
        <position position="107"/>
    </location>
</feature>
<dbReference type="EMBL" id="NIRI02000042">
    <property type="protein sequence ID" value="KAG5449352.1"/>
    <property type="molecule type" value="Genomic_DNA"/>
</dbReference>
<comment type="caution">
    <text evidence="1">The sequence shown here is derived from an EMBL/GenBank/DDBJ whole genome shotgun (WGS) entry which is preliminary data.</text>
</comment>
<gene>
    <name evidence="1" type="ORF">CSKR_200937</name>
</gene>
<name>A0A3R7CY65_CLOSI</name>
<dbReference type="AlphaFoldDB" id="A0A3R7CY65"/>
<accession>A0A3R7CY65</accession>
<keyword evidence="2" id="KW-1185">Reference proteome</keyword>
<organism evidence="1 2">
    <name type="scientific">Clonorchis sinensis</name>
    <name type="common">Chinese liver fluke</name>
    <dbReference type="NCBI Taxonomy" id="79923"/>
    <lineage>
        <taxon>Eukaryota</taxon>
        <taxon>Metazoa</taxon>
        <taxon>Spiralia</taxon>
        <taxon>Lophotrochozoa</taxon>
        <taxon>Platyhelminthes</taxon>
        <taxon>Trematoda</taxon>
        <taxon>Digenea</taxon>
        <taxon>Opisthorchiida</taxon>
        <taxon>Opisthorchiata</taxon>
        <taxon>Opisthorchiidae</taxon>
        <taxon>Clonorchis</taxon>
    </lineage>
</organism>
<evidence type="ECO:0000313" key="1">
    <source>
        <dbReference type="EMBL" id="KAG5449352.1"/>
    </source>
</evidence>
<dbReference type="InParanoid" id="A0A3R7CY65"/>
<evidence type="ECO:0000313" key="2">
    <source>
        <dbReference type="Proteomes" id="UP000286415"/>
    </source>
</evidence>